<dbReference type="Proteomes" id="UP000583929">
    <property type="component" value="Unassembled WGS sequence"/>
</dbReference>
<dbReference type="EMBL" id="JAATIQ010000080">
    <property type="protein sequence ID" value="KAF4386992.1"/>
    <property type="molecule type" value="Genomic_DNA"/>
</dbReference>
<evidence type="ECO:0000313" key="2">
    <source>
        <dbReference type="Proteomes" id="UP000583929"/>
    </source>
</evidence>
<accession>A0A7J6GVP3</accession>
<organism evidence="1 2">
    <name type="scientific">Cannabis sativa</name>
    <name type="common">Hemp</name>
    <name type="synonym">Marijuana</name>
    <dbReference type="NCBI Taxonomy" id="3483"/>
    <lineage>
        <taxon>Eukaryota</taxon>
        <taxon>Viridiplantae</taxon>
        <taxon>Streptophyta</taxon>
        <taxon>Embryophyta</taxon>
        <taxon>Tracheophyta</taxon>
        <taxon>Spermatophyta</taxon>
        <taxon>Magnoliopsida</taxon>
        <taxon>eudicotyledons</taxon>
        <taxon>Gunneridae</taxon>
        <taxon>Pentapetalae</taxon>
        <taxon>rosids</taxon>
        <taxon>fabids</taxon>
        <taxon>Rosales</taxon>
        <taxon>Cannabaceae</taxon>
        <taxon>Cannabis</taxon>
    </lineage>
</organism>
<sequence>MKQFPSTSVPLLFTYLLQETQRNPVFYASGFSAKSKGNCWPSNSIACRKAISTYRANQGAGEVTTGGFRCGFITSFTHSQSHNMYVHLSEARFAKNCQQNFGASCFAVSSSEICNVLKDENIQKLICDIDNSSDPEKELDKAMESEMFCAFADKILSTVNQ</sequence>
<name>A0A7J6GVP3_CANSA</name>
<dbReference type="AlphaFoldDB" id="A0A7J6GVP3"/>
<gene>
    <name evidence="1" type="ORF">G4B88_024564</name>
</gene>
<evidence type="ECO:0000313" key="1">
    <source>
        <dbReference type="EMBL" id="KAF4386992.1"/>
    </source>
</evidence>
<keyword evidence="2" id="KW-1185">Reference proteome</keyword>
<protein>
    <submittedName>
        <fullName evidence="1">Uncharacterized protein</fullName>
    </submittedName>
</protein>
<proteinExistence type="predicted"/>
<reference evidence="1 2" key="1">
    <citation type="journal article" date="2020" name="bioRxiv">
        <title>Sequence and annotation of 42 cannabis genomes reveals extensive copy number variation in cannabinoid synthesis and pathogen resistance genes.</title>
        <authorList>
            <person name="Mckernan K.J."/>
            <person name="Helbert Y."/>
            <person name="Kane L.T."/>
            <person name="Ebling H."/>
            <person name="Zhang L."/>
            <person name="Liu B."/>
            <person name="Eaton Z."/>
            <person name="Mclaughlin S."/>
            <person name="Kingan S."/>
            <person name="Baybayan P."/>
            <person name="Concepcion G."/>
            <person name="Jordan M."/>
            <person name="Riva A."/>
            <person name="Barbazuk W."/>
            <person name="Harkins T."/>
        </authorList>
    </citation>
    <scope>NUCLEOTIDE SEQUENCE [LARGE SCALE GENOMIC DNA]</scope>
    <source>
        <strain evidence="2">cv. Jamaican Lion 4</strain>
        <tissue evidence="1">Leaf</tissue>
    </source>
</reference>
<comment type="caution">
    <text evidence="1">The sequence shown here is derived from an EMBL/GenBank/DDBJ whole genome shotgun (WGS) entry which is preliminary data.</text>
</comment>